<protein>
    <recommendedName>
        <fullName evidence="1">Enoyl reductase (ER) domain-containing protein</fullName>
    </recommendedName>
</protein>
<dbReference type="EMBL" id="UINC01006709">
    <property type="protein sequence ID" value="SVA29172.1"/>
    <property type="molecule type" value="Genomic_DNA"/>
</dbReference>
<gene>
    <name evidence="2" type="ORF">METZ01_LOCUS82026</name>
</gene>
<dbReference type="NCBIfam" id="TIGR02823">
    <property type="entry name" value="oxido_YhdH"/>
    <property type="match status" value="1"/>
</dbReference>
<dbReference type="Pfam" id="PF08240">
    <property type="entry name" value="ADH_N"/>
    <property type="match status" value="1"/>
</dbReference>
<evidence type="ECO:0000313" key="2">
    <source>
        <dbReference type="EMBL" id="SVA29172.1"/>
    </source>
</evidence>
<proteinExistence type="predicted"/>
<dbReference type="PANTHER" id="PTHR43677:SF1">
    <property type="entry name" value="ACRYLYL-COA REDUCTASE ACUI-RELATED"/>
    <property type="match status" value="1"/>
</dbReference>
<dbReference type="InterPro" id="IPR036291">
    <property type="entry name" value="NAD(P)-bd_dom_sf"/>
</dbReference>
<dbReference type="InterPro" id="IPR011032">
    <property type="entry name" value="GroES-like_sf"/>
</dbReference>
<dbReference type="InterPro" id="IPR013154">
    <property type="entry name" value="ADH-like_N"/>
</dbReference>
<dbReference type="GO" id="GO:0043957">
    <property type="term" value="F:acryloyl-CoA reductase (NADPH) activity"/>
    <property type="evidence" value="ECO:0007669"/>
    <property type="project" value="TreeGrafter"/>
</dbReference>
<name>A0A381ULY4_9ZZZZ</name>
<dbReference type="InterPro" id="IPR051397">
    <property type="entry name" value="Zn-ADH-like_protein"/>
</dbReference>
<sequence>MVEKNEEGTFTRSVVDRELDDLPAGELLIDVKFSSLNYKDALSATGNPGVTRSYPHTPGIDAAGTILESTVANFTAGDEVVVIGFDLGMNTSGGFGERVRVPAAWAVPLPQGLSLEEAMILGTAGFTAALSIHKLERTGMSPEGGPILVSGATGGVGSVAIKLLDQLGYEPHAVTGKEDQHEFLKSIGAREILSREDLEAGGDRALLKERWGGVVDTVGGGMLFNAIKGLRYGQSAAACGLVSSPNIPATVLPFILRHVNLLGIDSVELPLTEKIEIWDKLAGVWKLTGLTELKKSTLSLDTLSEAIETILDGEMVGRGVVDLSL</sequence>
<feature type="domain" description="Enoyl reductase (ER)" evidence="1">
    <location>
        <begin position="8"/>
        <end position="321"/>
    </location>
</feature>
<organism evidence="2">
    <name type="scientific">marine metagenome</name>
    <dbReference type="NCBI Taxonomy" id="408172"/>
    <lineage>
        <taxon>unclassified sequences</taxon>
        <taxon>metagenomes</taxon>
        <taxon>ecological metagenomes</taxon>
    </lineage>
</organism>
<accession>A0A381ULY4</accession>
<dbReference type="Gene3D" id="3.90.180.10">
    <property type="entry name" value="Medium-chain alcohol dehydrogenases, catalytic domain"/>
    <property type="match status" value="1"/>
</dbReference>
<dbReference type="SMART" id="SM00829">
    <property type="entry name" value="PKS_ER"/>
    <property type="match status" value="1"/>
</dbReference>
<dbReference type="InterPro" id="IPR013149">
    <property type="entry name" value="ADH-like_C"/>
</dbReference>
<dbReference type="InterPro" id="IPR020843">
    <property type="entry name" value="ER"/>
</dbReference>
<dbReference type="PANTHER" id="PTHR43677">
    <property type="entry name" value="SHORT-CHAIN DEHYDROGENASE/REDUCTASE"/>
    <property type="match status" value="1"/>
</dbReference>
<dbReference type="CDD" id="cd05280">
    <property type="entry name" value="MDR_yhdh_yhfp"/>
    <property type="match status" value="1"/>
</dbReference>
<dbReference type="SUPFAM" id="SSF51735">
    <property type="entry name" value="NAD(P)-binding Rossmann-fold domains"/>
    <property type="match status" value="1"/>
</dbReference>
<evidence type="ECO:0000259" key="1">
    <source>
        <dbReference type="SMART" id="SM00829"/>
    </source>
</evidence>
<dbReference type="Gene3D" id="3.40.50.720">
    <property type="entry name" value="NAD(P)-binding Rossmann-like Domain"/>
    <property type="match status" value="1"/>
</dbReference>
<dbReference type="SUPFAM" id="SSF50129">
    <property type="entry name" value="GroES-like"/>
    <property type="match status" value="1"/>
</dbReference>
<dbReference type="Pfam" id="PF00107">
    <property type="entry name" value="ADH_zinc_N"/>
    <property type="match status" value="1"/>
</dbReference>
<reference evidence="2" key="1">
    <citation type="submission" date="2018-05" db="EMBL/GenBank/DDBJ databases">
        <authorList>
            <person name="Lanie J.A."/>
            <person name="Ng W.-L."/>
            <person name="Kazmierczak K.M."/>
            <person name="Andrzejewski T.M."/>
            <person name="Davidsen T.M."/>
            <person name="Wayne K.J."/>
            <person name="Tettelin H."/>
            <person name="Glass J.I."/>
            <person name="Rusch D."/>
            <person name="Podicherti R."/>
            <person name="Tsui H.-C.T."/>
            <person name="Winkler M.E."/>
        </authorList>
    </citation>
    <scope>NUCLEOTIDE SEQUENCE</scope>
</reference>
<dbReference type="AlphaFoldDB" id="A0A381ULY4"/>
<dbReference type="InterPro" id="IPR014188">
    <property type="entry name" value="Acrylyl-CoA_reductase_AcuI"/>
</dbReference>